<name>A0A9P1JRX1_9PROT</name>
<evidence type="ECO:0000313" key="3">
    <source>
        <dbReference type="Proteomes" id="UP000007319"/>
    </source>
</evidence>
<keyword evidence="3" id="KW-1185">Reference proteome</keyword>
<sequence>MPKTRRSNVGRCESKGLTDRFGSSRYSAPTRRTELR</sequence>
<evidence type="ECO:0000313" key="2">
    <source>
        <dbReference type="EMBL" id="CCC98583.1"/>
    </source>
</evidence>
<protein>
    <submittedName>
        <fullName evidence="2">Uncharacterized protein</fullName>
    </submittedName>
</protein>
<dbReference type="KEGG" id="abs:AZOBR_150001"/>
<evidence type="ECO:0000256" key="1">
    <source>
        <dbReference type="SAM" id="MobiDB-lite"/>
    </source>
</evidence>
<accession>A0A9P1JRX1</accession>
<feature type="region of interest" description="Disordered" evidence="1">
    <location>
        <begin position="1"/>
        <end position="36"/>
    </location>
</feature>
<proteinExistence type="predicted"/>
<dbReference type="EMBL" id="HE577327">
    <property type="protein sequence ID" value="CCC98583.1"/>
    <property type="molecule type" value="Genomic_DNA"/>
</dbReference>
<dbReference type="Proteomes" id="UP000007319">
    <property type="component" value="Chromosome"/>
</dbReference>
<gene>
    <name evidence="2" type="ORF">AZOBR_150001</name>
</gene>
<organism evidence="2 3">
    <name type="scientific">Azospirillum baldaniorum</name>
    <dbReference type="NCBI Taxonomy" id="1064539"/>
    <lineage>
        <taxon>Bacteria</taxon>
        <taxon>Pseudomonadati</taxon>
        <taxon>Pseudomonadota</taxon>
        <taxon>Alphaproteobacteria</taxon>
        <taxon>Rhodospirillales</taxon>
        <taxon>Azospirillaceae</taxon>
        <taxon>Azospirillum</taxon>
    </lineage>
</organism>
<reference evidence="2 3" key="1">
    <citation type="journal article" date="2011" name="PLoS Genet.">
        <title>Azospirillum genomes reveal transition of bacteria from aquatic to terrestrial environments.</title>
        <authorList>
            <person name="Wisniewski-Dye F."/>
            <person name="Borziak K."/>
            <person name="Khalsa-Moyers G."/>
            <person name="Alexandre G."/>
            <person name="Sukharnikov L.O."/>
            <person name="Wuichet K."/>
            <person name="Hurst G.B."/>
            <person name="McDonald W.H."/>
            <person name="Robertson J.S."/>
            <person name="Barbe V."/>
            <person name="Calteau A."/>
            <person name="Rouy Z."/>
            <person name="Mangenot S."/>
            <person name="Prigent-Combaret C."/>
            <person name="Normand P."/>
            <person name="Boyer M."/>
            <person name="Siguier P."/>
            <person name="Dessaux Y."/>
            <person name="Elmerich C."/>
            <person name="Condemine G."/>
            <person name="Krishnen G."/>
            <person name="Kennedy I."/>
            <person name="Paterson A.H."/>
            <person name="Gonzalez V."/>
            <person name="Mavingui P."/>
            <person name="Zhulin I.B."/>
        </authorList>
    </citation>
    <scope>NUCLEOTIDE SEQUENCE [LARGE SCALE GENOMIC DNA]</scope>
    <source>
        <strain evidence="2 3">Sp245</strain>
    </source>
</reference>
<dbReference type="AlphaFoldDB" id="A0A9P1JRX1"/>